<keyword evidence="7" id="KW-1185">Reference proteome</keyword>
<dbReference type="PANTHER" id="PTHR23080:SF133">
    <property type="entry name" value="SI:CH211-262I1.5-RELATED"/>
    <property type="match status" value="1"/>
</dbReference>
<reference evidence="6" key="1">
    <citation type="submission" date="2020-08" db="EMBL/GenBank/DDBJ databases">
        <title>Multicomponent nature underlies the extraordinary mechanical properties of spider dragline silk.</title>
        <authorList>
            <person name="Kono N."/>
            <person name="Nakamura H."/>
            <person name="Mori M."/>
            <person name="Yoshida Y."/>
            <person name="Ohtoshi R."/>
            <person name="Malay A.D."/>
            <person name="Moran D.A.P."/>
            <person name="Tomita M."/>
            <person name="Numata K."/>
            <person name="Arakawa K."/>
        </authorList>
    </citation>
    <scope>NUCLEOTIDE SEQUENCE</scope>
</reference>
<dbReference type="EMBL" id="BMAU01021098">
    <property type="protein sequence ID" value="GFX90391.1"/>
    <property type="molecule type" value="Genomic_DNA"/>
</dbReference>
<feature type="domain" description="Transposase Helix-turn-helix" evidence="5">
    <location>
        <begin position="147"/>
        <end position="194"/>
    </location>
</feature>
<dbReference type="Pfam" id="PF13359">
    <property type="entry name" value="DDE_Tnp_4"/>
    <property type="match status" value="1"/>
</dbReference>
<dbReference type="Proteomes" id="UP000887159">
    <property type="component" value="Unassembled WGS sequence"/>
</dbReference>
<comment type="cofactor">
    <cofactor evidence="1">
        <name>a divalent metal cation</name>
        <dbReference type="ChEBI" id="CHEBI:60240"/>
    </cofactor>
</comment>
<dbReference type="InterPro" id="IPR027806">
    <property type="entry name" value="HARBI1_dom"/>
</dbReference>
<dbReference type="PANTHER" id="PTHR23080">
    <property type="entry name" value="THAP DOMAIN PROTEIN"/>
    <property type="match status" value="1"/>
</dbReference>
<gene>
    <name evidence="6" type="primary">AVEN_95874_1</name>
    <name evidence="6" type="ORF">TNCV_5067781</name>
</gene>
<evidence type="ECO:0000256" key="1">
    <source>
        <dbReference type="ARBA" id="ARBA00001968"/>
    </source>
</evidence>
<evidence type="ECO:0000313" key="6">
    <source>
        <dbReference type="EMBL" id="GFX90391.1"/>
    </source>
</evidence>
<evidence type="ECO:0000259" key="4">
    <source>
        <dbReference type="Pfam" id="PF13359"/>
    </source>
</evidence>
<dbReference type="InterPro" id="IPR027805">
    <property type="entry name" value="Transposase_HTH_dom"/>
</dbReference>
<feature type="region of interest" description="Disordered" evidence="3">
    <location>
        <begin position="356"/>
        <end position="395"/>
    </location>
</feature>
<name>A0A8X6US50_TRICX</name>
<comment type="caution">
    <text evidence="6">The sequence shown here is derived from an EMBL/GenBank/DDBJ whole genome shotgun (WGS) entry which is preliminary data.</text>
</comment>
<proteinExistence type="predicted"/>
<sequence>MIRRENISPSAHSLICSDHFEETCFEYQPFTNRRQLKRALSQLSSFLKESLISKDFGQMEMEPSTTSAGTQTDTFGEVIDMLSHTKGHIAIEKLISTKEINFIAENIRDDTQMKCVTSFTIKEFYCIYRFLQIEDDLSMGTKRRPIDRYFLFLVKLRTGISNEFLAILFGISDSTHTVSRDFNFVTDVLYEKLKLQDVFPSKDQVIRYMPPPFRMYCKNVRIIVDCTEIEVQKPSSPMEQQMTFSRYKNANTFKGMIGITPNGAISFISELFTGSRSDKEVFIRSKLMDRLEPNDVVMADKGFLIANELEKIGCKLYRPIFLEDKIQFDISEMVNDHGRLFPEGWEKKINHDVKIEQIKKTPTKNEEGGRTPKHETLSNEAERRRGGEERRKENGTAESCESRRMWICKQCLCFDNWIVMRFNRFKYISREFSDLDTLRENCGIIRKQASTDGGVLWEVVRVNVVQVRCERTDPCGTPERQDPVLEYVLFTRTLKVLLCKK</sequence>
<evidence type="ECO:0000256" key="2">
    <source>
        <dbReference type="ARBA" id="ARBA00022723"/>
    </source>
</evidence>
<dbReference type="GO" id="GO:0046872">
    <property type="term" value="F:metal ion binding"/>
    <property type="evidence" value="ECO:0007669"/>
    <property type="project" value="UniProtKB-KW"/>
</dbReference>
<evidence type="ECO:0000313" key="7">
    <source>
        <dbReference type="Proteomes" id="UP000887159"/>
    </source>
</evidence>
<dbReference type="AlphaFoldDB" id="A0A8X6US50"/>
<evidence type="ECO:0000259" key="5">
    <source>
        <dbReference type="Pfam" id="PF13613"/>
    </source>
</evidence>
<accession>A0A8X6US50</accession>
<protein>
    <submittedName>
        <fullName evidence="6">THAP-type domain-containing protein</fullName>
    </submittedName>
</protein>
<evidence type="ECO:0000256" key="3">
    <source>
        <dbReference type="SAM" id="MobiDB-lite"/>
    </source>
</evidence>
<organism evidence="6 7">
    <name type="scientific">Trichonephila clavipes</name>
    <name type="common">Golden silk orbweaver</name>
    <name type="synonym">Nephila clavipes</name>
    <dbReference type="NCBI Taxonomy" id="2585209"/>
    <lineage>
        <taxon>Eukaryota</taxon>
        <taxon>Metazoa</taxon>
        <taxon>Ecdysozoa</taxon>
        <taxon>Arthropoda</taxon>
        <taxon>Chelicerata</taxon>
        <taxon>Arachnida</taxon>
        <taxon>Araneae</taxon>
        <taxon>Araneomorphae</taxon>
        <taxon>Entelegynae</taxon>
        <taxon>Araneoidea</taxon>
        <taxon>Nephilidae</taxon>
        <taxon>Trichonephila</taxon>
    </lineage>
</organism>
<dbReference type="Pfam" id="PF13613">
    <property type="entry name" value="HTH_Tnp_4"/>
    <property type="match status" value="1"/>
</dbReference>
<feature type="domain" description="DDE Tnp4" evidence="4">
    <location>
        <begin position="224"/>
        <end position="308"/>
    </location>
</feature>
<keyword evidence="2" id="KW-0479">Metal-binding</keyword>